<dbReference type="InterPro" id="IPR036390">
    <property type="entry name" value="WH_DNA-bd_sf"/>
</dbReference>
<dbReference type="InterPro" id="IPR051815">
    <property type="entry name" value="Molybdate_resp_trans_reg"/>
</dbReference>
<dbReference type="PIRSF" id="PIRSF005763">
    <property type="entry name" value="Txn_reg_ModE"/>
    <property type="match status" value="1"/>
</dbReference>
<dbReference type="Gene3D" id="2.40.50.100">
    <property type="match status" value="1"/>
</dbReference>
<evidence type="ECO:0000256" key="5">
    <source>
        <dbReference type="PIRNR" id="PIRNR005763"/>
    </source>
</evidence>
<evidence type="ECO:0000256" key="3">
    <source>
        <dbReference type="ARBA" id="ARBA00022505"/>
    </source>
</evidence>
<dbReference type="SUPFAM" id="SSF46785">
    <property type="entry name" value="Winged helix' DNA-binding domain"/>
    <property type="match status" value="1"/>
</dbReference>
<dbReference type="InterPro" id="IPR016462">
    <property type="entry name" value="ModE"/>
</dbReference>
<comment type="similarity">
    <text evidence="1 5">Belongs to the ModE family.</text>
</comment>
<dbReference type="Proteomes" id="UP000294841">
    <property type="component" value="Unassembled WGS sequence"/>
</dbReference>
<keyword evidence="9" id="KW-1185">Reference proteome</keyword>
<dbReference type="InterPro" id="IPR036388">
    <property type="entry name" value="WH-like_DNA-bd_sf"/>
</dbReference>
<dbReference type="InterPro" id="IPR005116">
    <property type="entry name" value="Transp-assoc_OB_typ1"/>
</dbReference>
<dbReference type="InterPro" id="IPR003725">
    <property type="entry name" value="ModE-bd_N"/>
</dbReference>
<dbReference type="GO" id="GO:0003700">
    <property type="term" value="F:DNA-binding transcription factor activity"/>
    <property type="evidence" value="ECO:0007669"/>
    <property type="project" value="InterPro"/>
</dbReference>
<dbReference type="OrthoDB" id="9800709at2"/>
<protein>
    <submittedName>
        <fullName evidence="8">Molybdate transport system regulatory protein</fullName>
    </submittedName>
</protein>
<name>A0A4R2N1T3_9PAST</name>
<evidence type="ECO:0000256" key="4">
    <source>
        <dbReference type="ARBA" id="ARBA00022737"/>
    </source>
</evidence>
<dbReference type="RefSeq" id="WP_132023127.1">
    <property type="nucleotide sequence ID" value="NZ_CP016605.1"/>
</dbReference>
<evidence type="ECO:0000256" key="6">
    <source>
        <dbReference type="PIRSR" id="PIRSR005763-1"/>
    </source>
</evidence>
<dbReference type="GO" id="GO:0015689">
    <property type="term" value="P:molybdate ion transport"/>
    <property type="evidence" value="ECO:0007669"/>
    <property type="project" value="UniProtKB-UniRule"/>
</dbReference>
<dbReference type="PANTHER" id="PTHR30432:SF1">
    <property type="entry name" value="DNA-BINDING TRANSCRIPTIONAL DUAL REGULATOR MODE"/>
    <property type="match status" value="1"/>
</dbReference>
<dbReference type="InterPro" id="IPR008995">
    <property type="entry name" value="Mo/tungstate-bd_C_term_dom"/>
</dbReference>
<organism evidence="8 9">
    <name type="scientific">Bisgaardia hudsonensis</name>
    <dbReference type="NCBI Taxonomy" id="109472"/>
    <lineage>
        <taxon>Bacteria</taxon>
        <taxon>Pseudomonadati</taxon>
        <taxon>Pseudomonadota</taxon>
        <taxon>Gammaproteobacteria</taxon>
        <taxon>Pasteurellales</taxon>
        <taxon>Pasteurellaceae</taxon>
        <taxon>Bisgaardia</taxon>
    </lineage>
</organism>
<dbReference type="GO" id="GO:0030151">
    <property type="term" value="F:molybdenum ion binding"/>
    <property type="evidence" value="ECO:0007669"/>
    <property type="project" value="UniProtKB-UniRule"/>
</dbReference>
<evidence type="ECO:0000259" key="7">
    <source>
        <dbReference type="PROSITE" id="PS51866"/>
    </source>
</evidence>
<dbReference type="PROSITE" id="PS51866">
    <property type="entry name" value="MOP"/>
    <property type="match status" value="1"/>
</dbReference>
<dbReference type="PANTHER" id="PTHR30432">
    <property type="entry name" value="TRANSCRIPTIONAL REGULATOR MODE"/>
    <property type="match status" value="1"/>
</dbReference>
<dbReference type="SUPFAM" id="SSF50331">
    <property type="entry name" value="MOP-like"/>
    <property type="match status" value="2"/>
</dbReference>
<comment type="caution">
    <text evidence="8">The sequence shown here is derived from an EMBL/GenBank/DDBJ whole genome shotgun (WGS) entry which is preliminary data.</text>
</comment>
<evidence type="ECO:0000313" key="9">
    <source>
        <dbReference type="Proteomes" id="UP000294841"/>
    </source>
</evidence>
<dbReference type="NCBIfam" id="TIGR00638">
    <property type="entry name" value="Mop"/>
    <property type="match status" value="1"/>
</dbReference>
<keyword evidence="4" id="KW-0677">Repeat</keyword>
<dbReference type="Pfam" id="PF00126">
    <property type="entry name" value="HTH_1"/>
    <property type="match status" value="1"/>
</dbReference>
<gene>
    <name evidence="8" type="ORF">EV697_102396</name>
</gene>
<dbReference type="NCBIfam" id="TIGR00637">
    <property type="entry name" value="ModE_repress"/>
    <property type="match status" value="1"/>
</dbReference>
<dbReference type="InterPro" id="IPR004606">
    <property type="entry name" value="Mop_domain"/>
</dbReference>
<evidence type="ECO:0000256" key="1">
    <source>
        <dbReference type="ARBA" id="ARBA00008110"/>
    </source>
</evidence>
<dbReference type="AlphaFoldDB" id="A0A4R2N1T3"/>
<reference evidence="8 9" key="1">
    <citation type="submission" date="2019-03" db="EMBL/GenBank/DDBJ databases">
        <title>Genomic Encyclopedia of Type Strains, Phase IV (KMG-IV): sequencing the most valuable type-strain genomes for metagenomic binning, comparative biology and taxonomic classification.</title>
        <authorList>
            <person name="Goeker M."/>
        </authorList>
    </citation>
    <scope>NUCLEOTIDE SEQUENCE [LARGE SCALE GENOMIC DNA]</scope>
    <source>
        <strain evidence="8 9">DSM 28231</strain>
    </source>
</reference>
<accession>A0A4R2N1T3</accession>
<keyword evidence="2 5" id="KW-0813">Transport</keyword>
<feature type="domain" description="Mop" evidence="7">
    <location>
        <begin position="123"/>
        <end position="190"/>
    </location>
</feature>
<dbReference type="EMBL" id="SLXI01000002">
    <property type="protein sequence ID" value="TCP13510.1"/>
    <property type="molecule type" value="Genomic_DNA"/>
</dbReference>
<dbReference type="InterPro" id="IPR000847">
    <property type="entry name" value="LysR_HTH_N"/>
</dbReference>
<dbReference type="Pfam" id="PF03459">
    <property type="entry name" value="TOBE"/>
    <property type="match status" value="1"/>
</dbReference>
<dbReference type="Gene3D" id="1.10.10.10">
    <property type="entry name" value="Winged helix-like DNA-binding domain superfamily/Winged helix DNA-binding domain"/>
    <property type="match status" value="1"/>
</dbReference>
<sequence length="257" mass="29049">MDAEILLTINLQKQLFADPKRIRLLKEIKQSGSISQAARNAKVSYKSAWDHLEAMNNISPKPLLERNTGGVKGGGSYLTSYAERLLQLYDLLAQTQQKAFSILQDETIPLDSLLSATAHFSLQTSARNQFFGKVIAIQPKDIYCDIEISIEHFPKPIIAQITQQSAVKLKLVLGKEVMLLIKAPWIQLTHSSKHNETNEFEGIIKQIIPKESNQEIIVEVNNKILCYATVDSKEKFYINEKIYFSIATEKIILATLF</sequence>
<evidence type="ECO:0000313" key="8">
    <source>
        <dbReference type="EMBL" id="TCP13510.1"/>
    </source>
</evidence>
<evidence type="ECO:0000256" key="2">
    <source>
        <dbReference type="ARBA" id="ARBA00022448"/>
    </source>
</evidence>
<proteinExistence type="inferred from homology"/>
<keyword evidence="3 5" id="KW-0500">Molybdenum</keyword>
<feature type="region of interest" description="Required for dimer formation and molybdate binding" evidence="6">
    <location>
        <begin position="124"/>
        <end position="132"/>
    </location>
</feature>